<name>A0A4Y7TZW1_COPMI</name>
<dbReference type="OrthoDB" id="529273at2759"/>
<evidence type="ECO:0000313" key="9">
    <source>
        <dbReference type="EMBL" id="TEB39710.1"/>
    </source>
</evidence>
<proteinExistence type="predicted"/>
<dbReference type="GO" id="GO:0016020">
    <property type="term" value="C:membrane"/>
    <property type="evidence" value="ECO:0007669"/>
    <property type="project" value="UniProtKB-SubCell"/>
</dbReference>
<evidence type="ECO:0000256" key="1">
    <source>
        <dbReference type="ARBA" id="ARBA00004167"/>
    </source>
</evidence>
<feature type="domain" description="Glycosyltransferase 61 catalytic" evidence="8">
    <location>
        <begin position="128"/>
        <end position="319"/>
    </location>
</feature>
<accession>A0A4Y7TZW1</accession>
<organism evidence="9 10">
    <name type="scientific">Coprinellus micaceus</name>
    <name type="common">Glistening ink-cap mushroom</name>
    <name type="synonym">Coprinus micaceus</name>
    <dbReference type="NCBI Taxonomy" id="71717"/>
    <lineage>
        <taxon>Eukaryota</taxon>
        <taxon>Fungi</taxon>
        <taxon>Dikarya</taxon>
        <taxon>Basidiomycota</taxon>
        <taxon>Agaricomycotina</taxon>
        <taxon>Agaricomycetes</taxon>
        <taxon>Agaricomycetidae</taxon>
        <taxon>Agaricales</taxon>
        <taxon>Agaricineae</taxon>
        <taxon>Psathyrellaceae</taxon>
        <taxon>Coprinellus</taxon>
    </lineage>
</organism>
<dbReference type="Proteomes" id="UP000298030">
    <property type="component" value="Unassembled WGS sequence"/>
</dbReference>
<keyword evidence="5" id="KW-1133">Transmembrane helix</keyword>
<protein>
    <recommendedName>
        <fullName evidence="8">Glycosyltransferase 61 catalytic domain-containing protein</fullName>
    </recommendedName>
</protein>
<dbReference type="GO" id="GO:0005783">
    <property type="term" value="C:endoplasmic reticulum"/>
    <property type="evidence" value="ECO:0007669"/>
    <property type="project" value="TreeGrafter"/>
</dbReference>
<comment type="subcellular location">
    <subcellularLocation>
        <location evidence="1">Membrane</location>
        <topology evidence="1">Single-pass membrane protein</topology>
    </subcellularLocation>
</comment>
<dbReference type="PANTHER" id="PTHR20961">
    <property type="entry name" value="GLYCOSYLTRANSFERASE"/>
    <property type="match status" value="1"/>
</dbReference>
<keyword evidence="3" id="KW-0808">Transferase</keyword>
<comment type="caution">
    <text evidence="9">The sequence shown here is derived from an EMBL/GenBank/DDBJ whole genome shotgun (WGS) entry which is preliminary data.</text>
</comment>
<dbReference type="InterPro" id="IPR049625">
    <property type="entry name" value="Glyco_transf_61_cat"/>
</dbReference>
<evidence type="ECO:0000313" key="10">
    <source>
        <dbReference type="Proteomes" id="UP000298030"/>
    </source>
</evidence>
<evidence type="ECO:0000256" key="4">
    <source>
        <dbReference type="ARBA" id="ARBA00022692"/>
    </source>
</evidence>
<keyword evidence="7" id="KW-0325">Glycoprotein</keyword>
<keyword evidence="10" id="KW-1185">Reference proteome</keyword>
<dbReference type="PANTHER" id="PTHR20961:SF38">
    <property type="entry name" value="PROTEIN O-LINKED-MANNOSE BETA-1,4-N-ACETYLGLUCOSAMINYLTRANSFERASE 2"/>
    <property type="match status" value="1"/>
</dbReference>
<evidence type="ECO:0000256" key="6">
    <source>
        <dbReference type="ARBA" id="ARBA00023136"/>
    </source>
</evidence>
<dbReference type="AlphaFoldDB" id="A0A4Y7TZW1"/>
<evidence type="ECO:0000259" key="8">
    <source>
        <dbReference type="Pfam" id="PF04577"/>
    </source>
</evidence>
<keyword evidence="4" id="KW-0812">Transmembrane</keyword>
<gene>
    <name evidence="9" type="ORF">FA13DRAFT_1618934</name>
</gene>
<evidence type="ECO:0000256" key="7">
    <source>
        <dbReference type="ARBA" id="ARBA00023180"/>
    </source>
</evidence>
<dbReference type="InterPro" id="IPR007657">
    <property type="entry name" value="Glycosyltransferase_61"/>
</dbReference>
<dbReference type="STRING" id="71717.A0A4Y7TZW1"/>
<keyword evidence="2" id="KW-0328">Glycosyltransferase</keyword>
<dbReference type="Pfam" id="PF04577">
    <property type="entry name" value="Glyco_transf_61"/>
    <property type="match status" value="1"/>
</dbReference>
<keyword evidence="6" id="KW-0472">Membrane</keyword>
<evidence type="ECO:0000256" key="5">
    <source>
        <dbReference type="ARBA" id="ARBA00022989"/>
    </source>
</evidence>
<evidence type="ECO:0000256" key="3">
    <source>
        <dbReference type="ARBA" id="ARBA00022679"/>
    </source>
</evidence>
<reference evidence="9 10" key="1">
    <citation type="journal article" date="2019" name="Nat. Ecol. Evol.">
        <title>Megaphylogeny resolves global patterns of mushroom evolution.</title>
        <authorList>
            <person name="Varga T."/>
            <person name="Krizsan K."/>
            <person name="Foldi C."/>
            <person name="Dima B."/>
            <person name="Sanchez-Garcia M."/>
            <person name="Sanchez-Ramirez S."/>
            <person name="Szollosi G.J."/>
            <person name="Szarkandi J.G."/>
            <person name="Papp V."/>
            <person name="Albert L."/>
            <person name="Andreopoulos W."/>
            <person name="Angelini C."/>
            <person name="Antonin V."/>
            <person name="Barry K.W."/>
            <person name="Bougher N.L."/>
            <person name="Buchanan P."/>
            <person name="Buyck B."/>
            <person name="Bense V."/>
            <person name="Catcheside P."/>
            <person name="Chovatia M."/>
            <person name="Cooper J."/>
            <person name="Damon W."/>
            <person name="Desjardin D."/>
            <person name="Finy P."/>
            <person name="Geml J."/>
            <person name="Haridas S."/>
            <person name="Hughes K."/>
            <person name="Justo A."/>
            <person name="Karasinski D."/>
            <person name="Kautmanova I."/>
            <person name="Kiss B."/>
            <person name="Kocsube S."/>
            <person name="Kotiranta H."/>
            <person name="LaButti K.M."/>
            <person name="Lechner B.E."/>
            <person name="Liimatainen K."/>
            <person name="Lipzen A."/>
            <person name="Lukacs Z."/>
            <person name="Mihaltcheva S."/>
            <person name="Morgado L.N."/>
            <person name="Niskanen T."/>
            <person name="Noordeloos M.E."/>
            <person name="Ohm R.A."/>
            <person name="Ortiz-Santana B."/>
            <person name="Ovrebo C."/>
            <person name="Racz N."/>
            <person name="Riley R."/>
            <person name="Savchenko A."/>
            <person name="Shiryaev A."/>
            <person name="Soop K."/>
            <person name="Spirin V."/>
            <person name="Szebenyi C."/>
            <person name="Tomsovsky M."/>
            <person name="Tulloss R.E."/>
            <person name="Uehling J."/>
            <person name="Grigoriev I.V."/>
            <person name="Vagvolgyi C."/>
            <person name="Papp T."/>
            <person name="Martin F.M."/>
            <person name="Miettinen O."/>
            <person name="Hibbett D.S."/>
            <person name="Nagy L.G."/>
        </authorList>
    </citation>
    <scope>NUCLEOTIDE SEQUENCE [LARGE SCALE GENOMIC DNA]</scope>
    <source>
        <strain evidence="9 10">FP101781</strain>
    </source>
</reference>
<dbReference type="EMBL" id="QPFP01000001">
    <property type="protein sequence ID" value="TEB39710.1"/>
    <property type="molecule type" value="Genomic_DNA"/>
</dbReference>
<evidence type="ECO:0000256" key="2">
    <source>
        <dbReference type="ARBA" id="ARBA00022676"/>
    </source>
</evidence>
<dbReference type="GO" id="GO:0097363">
    <property type="term" value="F:protein O-acetylglucosaminyltransferase activity"/>
    <property type="evidence" value="ECO:0007669"/>
    <property type="project" value="TreeGrafter"/>
</dbReference>
<sequence>MGRPGWTIFDRLYVYKGIVYIVSDEASTIPDVQFIYSKGHDIKPGAAAEEERLPTDNEIRVINTKEARRLFGTGAQLIDGVNFFVNDPPQFITHYYHWSAELWFGFWRTYSSLDPSISAEGNTTLPSLRRIIFNHLDNAHWRDYASMSEWVVRSSFPSCTMEFKADWEDRIQMATPFVFDRVLLADRSAAMLSYNYQRYQRTASAAFGLPGSVNWWMPIRNNVIQFAGLDPSVGGGTSTKPVITYISRQKWGRRMLKPEDHERLVDKLRELERQYDWEVNIVNAEDMSRVEQIRLAARTTILMGVHGNGLTSLLWMKPNPRSTVMEFFYPQGFAHDYEYTARALGMVHYGFWNSEHFTSPALPLPQYVDGFQGNSIPIDADVVARLCVERLTLVSELDD</sequence>
<dbReference type="GO" id="GO:0035269">
    <property type="term" value="P:protein O-linked glycosylation via mannose"/>
    <property type="evidence" value="ECO:0007669"/>
    <property type="project" value="TreeGrafter"/>
</dbReference>